<protein>
    <submittedName>
        <fullName evidence="1">Uncharacterized protein</fullName>
    </submittedName>
</protein>
<dbReference type="AlphaFoldDB" id="A0AA88JI08"/>
<evidence type="ECO:0000313" key="2">
    <source>
        <dbReference type="Proteomes" id="UP001187192"/>
    </source>
</evidence>
<feature type="non-terminal residue" evidence="1">
    <location>
        <position position="1"/>
    </location>
</feature>
<accession>A0AA88JI08</accession>
<dbReference type="Proteomes" id="UP001187192">
    <property type="component" value="Unassembled WGS sequence"/>
</dbReference>
<comment type="caution">
    <text evidence="1">The sequence shown here is derived from an EMBL/GenBank/DDBJ whole genome shotgun (WGS) entry which is preliminary data.</text>
</comment>
<reference evidence="1" key="1">
    <citation type="submission" date="2023-07" db="EMBL/GenBank/DDBJ databases">
        <title>draft genome sequence of fig (Ficus carica).</title>
        <authorList>
            <person name="Takahashi T."/>
            <person name="Nishimura K."/>
        </authorList>
    </citation>
    <scope>NUCLEOTIDE SEQUENCE</scope>
</reference>
<evidence type="ECO:0000313" key="1">
    <source>
        <dbReference type="EMBL" id="GMN75499.1"/>
    </source>
</evidence>
<keyword evidence="2" id="KW-1185">Reference proteome</keyword>
<sequence length="77" mass="8597">MILTKIFRHFGLSQEDETDTVPITAITELNNLKMMGLVLEEDIADVEANFVAPDDHEAGLSTDEDISLRSIYQQVMG</sequence>
<proteinExistence type="predicted"/>
<name>A0AA88JI08_FICCA</name>
<gene>
    <name evidence="1" type="ORF">TIFTF001_056616</name>
</gene>
<dbReference type="EMBL" id="BTGU01021425">
    <property type="protein sequence ID" value="GMN75499.1"/>
    <property type="molecule type" value="Genomic_DNA"/>
</dbReference>
<organism evidence="1 2">
    <name type="scientific">Ficus carica</name>
    <name type="common">Common fig</name>
    <dbReference type="NCBI Taxonomy" id="3494"/>
    <lineage>
        <taxon>Eukaryota</taxon>
        <taxon>Viridiplantae</taxon>
        <taxon>Streptophyta</taxon>
        <taxon>Embryophyta</taxon>
        <taxon>Tracheophyta</taxon>
        <taxon>Spermatophyta</taxon>
        <taxon>Magnoliopsida</taxon>
        <taxon>eudicotyledons</taxon>
        <taxon>Gunneridae</taxon>
        <taxon>Pentapetalae</taxon>
        <taxon>rosids</taxon>
        <taxon>fabids</taxon>
        <taxon>Rosales</taxon>
        <taxon>Moraceae</taxon>
        <taxon>Ficeae</taxon>
        <taxon>Ficus</taxon>
    </lineage>
</organism>